<dbReference type="Gene3D" id="3.40.50.1820">
    <property type="entry name" value="alpha/beta hydrolase"/>
    <property type="match status" value="1"/>
</dbReference>
<evidence type="ECO:0000313" key="2">
    <source>
        <dbReference type="EMBL" id="MBN7815636.1"/>
    </source>
</evidence>
<protein>
    <submittedName>
        <fullName evidence="2">Alpha/beta fold hydrolase</fullName>
    </submittedName>
</protein>
<dbReference type="SUPFAM" id="SSF53474">
    <property type="entry name" value="alpha/beta-Hydrolases"/>
    <property type="match status" value="1"/>
</dbReference>
<evidence type="ECO:0000259" key="1">
    <source>
        <dbReference type="Pfam" id="PF12146"/>
    </source>
</evidence>
<gene>
    <name evidence="2" type="ORF">J0A69_09360</name>
</gene>
<evidence type="ECO:0000313" key="3">
    <source>
        <dbReference type="Proteomes" id="UP000664480"/>
    </source>
</evidence>
<dbReference type="InterPro" id="IPR015946">
    <property type="entry name" value="KH_dom-like_a/b"/>
</dbReference>
<dbReference type="RefSeq" id="WP_206586294.1">
    <property type="nucleotide sequence ID" value="NZ_JAFKCU010000002.1"/>
</dbReference>
<feature type="domain" description="Serine aminopeptidase S33" evidence="1">
    <location>
        <begin position="47"/>
        <end position="141"/>
    </location>
</feature>
<reference evidence="2 3" key="1">
    <citation type="submission" date="2021-03" db="EMBL/GenBank/DDBJ databases">
        <title>novel species isolated from a fishpond in China.</title>
        <authorList>
            <person name="Lu H."/>
            <person name="Cai Z."/>
        </authorList>
    </citation>
    <scope>NUCLEOTIDE SEQUENCE [LARGE SCALE GENOMIC DNA]</scope>
    <source>
        <strain evidence="2 3">YJ13C</strain>
    </source>
</reference>
<proteinExistence type="predicted"/>
<keyword evidence="2" id="KW-0378">Hydrolase</keyword>
<dbReference type="InterPro" id="IPR029058">
    <property type="entry name" value="AB_hydrolase_fold"/>
</dbReference>
<dbReference type="GO" id="GO:0016787">
    <property type="term" value="F:hydrolase activity"/>
    <property type="evidence" value="ECO:0007669"/>
    <property type="project" value="UniProtKB-KW"/>
</dbReference>
<organism evidence="2 3">
    <name type="scientific">Algoriphagus pacificus</name>
    <dbReference type="NCBI Taxonomy" id="2811234"/>
    <lineage>
        <taxon>Bacteria</taxon>
        <taxon>Pseudomonadati</taxon>
        <taxon>Bacteroidota</taxon>
        <taxon>Cytophagia</taxon>
        <taxon>Cytophagales</taxon>
        <taxon>Cyclobacteriaceae</taxon>
        <taxon>Algoriphagus</taxon>
    </lineage>
</organism>
<dbReference type="InterPro" id="IPR003718">
    <property type="entry name" value="OsmC/Ohr_fam"/>
</dbReference>
<dbReference type="InterPro" id="IPR036102">
    <property type="entry name" value="OsmC/Ohrsf"/>
</dbReference>
<comment type="caution">
    <text evidence="2">The sequence shown here is derived from an EMBL/GenBank/DDBJ whole genome shotgun (WGS) entry which is preliminary data.</text>
</comment>
<dbReference type="Proteomes" id="UP000664480">
    <property type="component" value="Unassembled WGS sequence"/>
</dbReference>
<dbReference type="EMBL" id="JAFKCU010000002">
    <property type="protein sequence ID" value="MBN7815636.1"/>
    <property type="molecule type" value="Genomic_DNA"/>
</dbReference>
<keyword evidence="3" id="KW-1185">Reference proteome</keyword>
<accession>A0ABS3CGI7</accession>
<dbReference type="SUPFAM" id="SSF82784">
    <property type="entry name" value="OsmC-like"/>
    <property type="match status" value="1"/>
</dbReference>
<dbReference type="InterPro" id="IPR022742">
    <property type="entry name" value="Hydrolase_4"/>
</dbReference>
<name>A0ABS3CGI7_9BACT</name>
<dbReference type="Pfam" id="PF12146">
    <property type="entry name" value="Hydrolase_4"/>
    <property type="match status" value="1"/>
</dbReference>
<dbReference type="PANTHER" id="PTHR39624">
    <property type="entry name" value="PROTEIN INVOLVED IN RIMO-MEDIATED BETA-METHYLTHIOLATION OF RIBOSOMAL PROTEIN S12 YCAO"/>
    <property type="match status" value="1"/>
</dbReference>
<dbReference type="Gene3D" id="3.30.300.20">
    <property type="match status" value="1"/>
</dbReference>
<sequence length="407" mass="45358">MNPKKLTFKNRKGIELAAHLYDPLDQKPRFYAVFAHCFTCSQNFSAVRKISTSLSQQGIAVLSFDFTGLGRSEGEFEQSNFSSNITDLIDAAEFLEKEYEAPSMLVGHSLGGAAVLYASFELPNVEAVVTIGAPAFPGHVKHLFQESLDKIEELGNAEVRIGGRPFRVSKEFIEDLEQKPLESMLKKLKKSLLIIHSPQDEIVGINNAADLYQAAMHPKSFISLDGSDHMVSKATDSEYLGEVIASWSKRYVFIKVAEGAVFDLGGNQVKVRLSGPGYTTEIKTPYHHLIADEPLEVGGDNLGPNPYDFLMASLGSCTAMTLKMYAGRKNWPLQEVTVFLNHDKVHVNDSKNPSEKDSKVSRFTRLIELEGDLSEEQRQRLLEISHRCPVHRTLEEDIVIQTLLKKA</sequence>
<dbReference type="PANTHER" id="PTHR39624:SF2">
    <property type="entry name" value="OSMC-LIKE PROTEIN"/>
    <property type="match status" value="1"/>
</dbReference>
<dbReference type="Pfam" id="PF02566">
    <property type="entry name" value="OsmC"/>
    <property type="match status" value="1"/>
</dbReference>